<keyword evidence="6" id="KW-1185">Reference proteome</keyword>
<proteinExistence type="predicted"/>
<dbReference type="PANTHER" id="PTHR45982">
    <property type="entry name" value="REGULATOR OF CHROMOSOME CONDENSATION"/>
    <property type="match status" value="1"/>
</dbReference>
<evidence type="ECO:0000313" key="5">
    <source>
        <dbReference type="EMBL" id="OMJ93809.1"/>
    </source>
</evidence>
<protein>
    <recommendedName>
        <fullName evidence="4">RCC1-like domain-containing protein</fullName>
    </recommendedName>
</protein>
<sequence>MSFLRKLCCCCIKDNEISVDENTRLLPKSDGSNATVKKVESPFTVYAFGVIPPGLHMKIIQDDFSKLGISKIACGIAHVLMLTETNFVIAAGNNEFGQCARNPEEALVANDEEPELQDESSKNLRMTAFNIDKFKITDIAAGCYHSIVLVKAEINYNNTALAKPMVFGHPMGCGFNSNTSKHEPTEVIIDGLLENISAVYAGQMRSMAVTESGKIYYWGESFTGTKQVKPRELPLPHPQSIKKVSIGKMFSMALTGHGKVYTIGDNTYGELGLGRETKNSFTLIEMNTFPGHALDIAAGARHGLVLNNDSRLYAFGDNSEGQCGIQSARAYLPVEIQVKNVMSKAKPEMIYCGDAHSALVNSDGELFTWGDNTAGRLGIRGSMSVFQPRIVEDVMGKHIVAVGCGGLFTSVLIGPENFTIIKKRGTVERLIPPK</sequence>
<evidence type="ECO:0000313" key="6">
    <source>
        <dbReference type="Proteomes" id="UP000187209"/>
    </source>
</evidence>
<evidence type="ECO:0000256" key="2">
    <source>
        <dbReference type="ARBA" id="ARBA00022737"/>
    </source>
</evidence>
<accession>A0A1R2CXS4</accession>
<reference evidence="5 6" key="1">
    <citation type="submission" date="2016-11" db="EMBL/GenBank/DDBJ databases">
        <title>The macronuclear genome of Stentor coeruleus: a giant cell with tiny introns.</title>
        <authorList>
            <person name="Slabodnick M."/>
            <person name="Ruby J.G."/>
            <person name="Reiff S.B."/>
            <person name="Swart E.C."/>
            <person name="Gosai S."/>
            <person name="Prabakaran S."/>
            <person name="Witkowska E."/>
            <person name="Larue G.E."/>
            <person name="Fisher S."/>
            <person name="Freeman R.M."/>
            <person name="Gunawardena J."/>
            <person name="Chu W."/>
            <person name="Stover N.A."/>
            <person name="Gregory B.D."/>
            <person name="Nowacki M."/>
            <person name="Derisi J."/>
            <person name="Roy S.W."/>
            <person name="Marshall W.F."/>
            <person name="Sood P."/>
        </authorList>
    </citation>
    <scope>NUCLEOTIDE SEQUENCE [LARGE SCALE GENOMIC DNA]</scope>
    <source>
        <strain evidence="5">WM001</strain>
    </source>
</reference>
<dbReference type="PRINTS" id="PR00633">
    <property type="entry name" value="RCCNDNSATION"/>
</dbReference>
<organism evidence="5 6">
    <name type="scientific">Stentor coeruleus</name>
    <dbReference type="NCBI Taxonomy" id="5963"/>
    <lineage>
        <taxon>Eukaryota</taxon>
        <taxon>Sar</taxon>
        <taxon>Alveolata</taxon>
        <taxon>Ciliophora</taxon>
        <taxon>Postciliodesmatophora</taxon>
        <taxon>Heterotrichea</taxon>
        <taxon>Heterotrichida</taxon>
        <taxon>Stentoridae</taxon>
        <taxon>Stentor</taxon>
    </lineage>
</organism>
<dbReference type="OrthoDB" id="293800at2759"/>
<keyword evidence="1" id="KW-0344">Guanine-nucleotide releasing factor</keyword>
<feature type="repeat" description="RCC1" evidence="3">
    <location>
        <begin position="213"/>
        <end position="257"/>
    </location>
</feature>
<dbReference type="PANTHER" id="PTHR45982:SF1">
    <property type="entry name" value="REGULATOR OF CHROMOSOME CONDENSATION"/>
    <property type="match status" value="1"/>
</dbReference>
<keyword evidence="2" id="KW-0677">Repeat</keyword>
<feature type="repeat" description="RCC1" evidence="3">
    <location>
        <begin position="310"/>
        <end position="363"/>
    </location>
</feature>
<feature type="repeat" description="RCC1" evidence="3">
    <location>
        <begin position="364"/>
        <end position="415"/>
    </location>
</feature>
<dbReference type="Gene3D" id="2.130.10.30">
    <property type="entry name" value="Regulator of chromosome condensation 1/beta-lactamase-inhibitor protein II"/>
    <property type="match status" value="2"/>
</dbReference>
<dbReference type="Proteomes" id="UP000187209">
    <property type="component" value="Unassembled WGS sequence"/>
</dbReference>
<dbReference type="InterPro" id="IPR000408">
    <property type="entry name" value="Reg_chr_condens"/>
</dbReference>
<dbReference type="PROSITE" id="PS50012">
    <property type="entry name" value="RCC1_3"/>
    <property type="match status" value="4"/>
</dbReference>
<evidence type="ECO:0000256" key="1">
    <source>
        <dbReference type="ARBA" id="ARBA00022658"/>
    </source>
</evidence>
<feature type="domain" description="RCC1-like" evidence="4">
    <location>
        <begin position="65"/>
        <end position="409"/>
    </location>
</feature>
<dbReference type="Pfam" id="PF25390">
    <property type="entry name" value="WD40_RLD"/>
    <property type="match status" value="1"/>
</dbReference>
<evidence type="ECO:0000259" key="4">
    <source>
        <dbReference type="Pfam" id="PF25390"/>
    </source>
</evidence>
<feature type="repeat" description="RCC1" evidence="3">
    <location>
        <begin position="258"/>
        <end position="309"/>
    </location>
</feature>
<dbReference type="SUPFAM" id="SSF50985">
    <property type="entry name" value="RCC1/BLIP-II"/>
    <property type="match status" value="2"/>
</dbReference>
<evidence type="ECO:0000256" key="3">
    <source>
        <dbReference type="PROSITE-ProRule" id="PRU00235"/>
    </source>
</evidence>
<comment type="caution">
    <text evidence="5">The sequence shown here is derived from an EMBL/GenBank/DDBJ whole genome shotgun (WGS) entry which is preliminary data.</text>
</comment>
<name>A0A1R2CXS4_9CILI</name>
<dbReference type="EMBL" id="MPUH01000036">
    <property type="protein sequence ID" value="OMJ93809.1"/>
    <property type="molecule type" value="Genomic_DNA"/>
</dbReference>
<gene>
    <name evidence="5" type="ORF">SteCoe_3132</name>
</gene>
<dbReference type="PROSITE" id="PS00626">
    <property type="entry name" value="RCC1_2"/>
    <property type="match status" value="1"/>
</dbReference>
<dbReference type="InterPro" id="IPR051553">
    <property type="entry name" value="Ran_GTPase-activating"/>
</dbReference>
<dbReference type="AlphaFoldDB" id="A0A1R2CXS4"/>
<dbReference type="InterPro" id="IPR058923">
    <property type="entry name" value="RCC1-like_dom"/>
</dbReference>
<dbReference type="InterPro" id="IPR009091">
    <property type="entry name" value="RCC1/BLIP-II"/>
</dbReference>